<dbReference type="InterPro" id="IPR023580">
    <property type="entry name" value="RNA_pol_su_RPB10"/>
</dbReference>
<dbReference type="PANTHER" id="PTHR23431:SF3">
    <property type="entry name" value="DNA-DIRECTED RNA POLYMERASES I, II, AND III SUBUNIT RPABC5"/>
    <property type="match status" value="1"/>
</dbReference>
<evidence type="ECO:0000256" key="1">
    <source>
        <dbReference type="ARBA" id="ARBA00022478"/>
    </source>
</evidence>
<accession>A0A6C0D5S5</accession>
<dbReference type="InterPro" id="IPR000268">
    <property type="entry name" value="RPABC5/Rpb10"/>
</dbReference>
<dbReference type="Gene3D" id="1.10.10.60">
    <property type="entry name" value="Homeodomain-like"/>
    <property type="match status" value="1"/>
</dbReference>
<keyword evidence="4" id="KW-0804">Transcription</keyword>
<dbReference type="GO" id="GO:0003677">
    <property type="term" value="F:DNA binding"/>
    <property type="evidence" value="ECO:0007669"/>
    <property type="project" value="InterPro"/>
</dbReference>
<dbReference type="AlphaFoldDB" id="A0A6C0D5S5"/>
<name>A0A6C0D5S5_9ZZZZ</name>
<evidence type="ECO:0000313" key="5">
    <source>
        <dbReference type="EMBL" id="QHT12386.1"/>
    </source>
</evidence>
<sequence length="78" mass="9284">MIIPIRCMSCGKVLADKWRYYQEEVKKQKKGADSVERYYFDGKTIPNTPEKSVMDSLHFKRPCCRKHFLTQVDLLDRI</sequence>
<keyword evidence="3" id="KW-0862">Zinc</keyword>
<keyword evidence="1" id="KW-0240">DNA-directed RNA polymerase</keyword>
<proteinExistence type="predicted"/>
<dbReference type="GO" id="GO:0000428">
    <property type="term" value="C:DNA-directed RNA polymerase complex"/>
    <property type="evidence" value="ECO:0007669"/>
    <property type="project" value="UniProtKB-KW"/>
</dbReference>
<evidence type="ECO:0000256" key="2">
    <source>
        <dbReference type="ARBA" id="ARBA00022723"/>
    </source>
</evidence>
<evidence type="ECO:0008006" key="6">
    <source>
        <dbReference type="Google" id="ProtNLM"/>
    </source>
</evidence>
<dbReference type="GO" id="GO:0006351">
    <property type="term" value="P:DNA-templated transcription"/>
    <property type="evidence" value="ECO:0007669"/>
    <property type="project" value="InterPro"/>
</dbReference>
<dbReference type="GO" id="GO:0003899">
    <property type="term" value="F:DNA-directed RNA polymerase activity"/>
    <property type="evidence" value="ECO:0007669"/>
    <property type="project" value="InterPro"/>
</dbReference>
<reference evidence="5" key="1">
    <citation type="journal article" date="2020" name="Nature">
        <title>Giant virus diversity and host interactions through global metagenomics.</title>
        <authorList>
            <person name="Schulz F."/>
            <person name="Roux S."/>
            <person name="Paez-Espino D."/>
            <person name="Jungbluth S."/>
            <person name="Walsh D.A."/>
            <person name="Denef V.J."/>
            <person name="McMahon K.D."/>
            <person name="Konstantinidis K.T."/>
            <person name="Eloe-Fadrosh E.A."/>
            <person name="Kyrpides N.C."/>
            <person name="Woyke T."/>
        </authorList>
    </citation>
    <scope>NUCLEOTIDE SEQUENCE</scope>
    <source>
        <strain evidence="5">GVMAG-M-3300023174-129</strain>
    </source>
</reference>
<dbReference type="PANTHER" id="PTHR23431">
    <property type="entry name" value="DNA-DIRECTED RNA POLYMERASES I, II, AND III SUBUNIT RPABC5 FAMILY MEMBER"/>
    <property type="match status" value="1"/>
</dbReference>
<dbReference type="Pfam" id="PF01194">
    <property type="entry name" value="RNA_pol_N"/>
    <property type="match status" value="1"/>
</dbReference>
<evidence type="ECO:0000256" key="3">
    <source>
        <dbReference type="ARBA" id="ARBA00022833"/>
    </source>
</evidence>
<dbReference type="EMBL" id="MN739544">
    <property type="protein sequence ID" value="QHT12386.1"/>
    <property type="molecule type" value="Genomic_DNA"/>
</dbReference>
<protein>
    <recommendedName>
        <fullName evidence="6">DNA-directed RNA polymerase subunit N</fullName>
    </recommendedName>
</protein>
<organism evidence="5">
    <name type="scientific">viral metagenome</name>
    <dbReference type="NCBI Taxonomy" id="1070528"/>
    <lineage>
        <taxon>unclassified sequences</taxon>
        <taxon>metagenomes</taxon>
        <taxon>organismal metagenomes</taxon>
    </lineage>
</organism>
<evidence type="ECO:0000256" key="4">
    <source>
        <dbReference type="ARBA" id="ARBA00023163"/>
    </source>
</evidence>
<dbReference type="GO" id="GO:0008270">
    <property type="term" value="F:zinc ion binding"/>
    <property type="evidence" value="ECO:0007669"/>
    <property type="project" value="TreeGrafter"/>
</dbReference>
<keyword evidence="2" id="KW-0479">Metal-binding</keyword>
<dbReference type="SUPFAM" id="SSF46924">
    <property type="entry name" value="RNA polymerase subunit RPB10"/>
    <property type="match status" value="1"/>
</dbReference>